<evidence type="ECO:0000313" key="2">
    <source>
        <dbReference type="EMBL" id="RCW84064.1"/>
    </source>
</evidence>
<proteinExistence type="predicted"/>
<gene>
    <name evidence="2" type="ORF">DFP89_1087</name>
</gene>
<dbReference type="InterPro" id="IPR045175">
    <property type="entry name" value="M28_fam"/>
</dbReference>
<dbReference type="InterPro" id="IPR007484">
    <property type="entry name" value="Peptidase_M28"/>
</dbReference>
<comment type="caution">
    <text evidence="2">The sequence shown here is derived from an EMBL/GenBank/DDBJ whole genome shotgun (WGS) entry which is preliminary data.</text>
</comment>
<name>A0A368Z0U2_9RHOB</name>
<dbReference type="SUPFAM" id="SSF53187">
    <property type="entry name" value="Zn-dependent exopeptidases"/>
    <property type="match status" value="1"/>
</dbReference>
<dbReference type="PANTHER" id="PTHR12147:SF26">
    <property type="entry name" value="PEPTIDASE M28 DOMAIN-CONTAINING PROTEIN"/>
    <property type="match status" value="1"/>
</dbReference>
<keyword evidence="3" id="KW-1185">Reference proteome</keyword>
<sequence>MKFALLPFAGRNFPNALPEAATGIDNARETAERGRAVEAEGGFWVGLGGDMFVCSANGKWNAIAERLEIASPSDAGRKSDLHLVMQTGRGFQNAYPDAHVLADKGRYLIVEFDRAEAQELGDSRAPLFAIRPLPENAVVYAPRPRRGVDRLPAPAVMAAVAAVTRPDFEAAVTRLASFTTRLSTSADFRAAAEWARARFEALGLAARTSGIAVGSAASLNVIATKAGTGAQAGAVLVVAHLDSVNHGGGASAAAPGADDNASGAAGVLTLAAAMAPHEFAHDLVFILFGGEEQGLLGSRQYIAELPEAERRRIRAVLNMDMIGCVNSQPPTVMLEGAALSQGIIDALAEAAEAHTTLAIQTSLNPFASDHVPFIEAGIPAVLTIEGADSANEAIHSGHDTLDRLDMDYATQVLRMNAGWLAAEAGIAAASQPDTVPGGMPGNLPVPPAGCGCGCGAGVSPAEASAKVHRNQVTGHYQALFAQYARLNRDGRLSPGDRAEWQSALLACGQLDQPR</sequence>
<protein>
    <submittedName>
        <fullName evidence="2">Peptidase M28-like protein</fullName>
    </submittedName>
</protein>
<dbReference type="Gene3D" id="3.40.630.10">
    <property type="entry name" value="Zn peptidases"/>
    <property type="match status" value="1"/>
</dbReference>
<dbReference type="EMBL" id="QPJL01000008">
    <property type="protein sequence ID" value="RCW84064.1"/>
    <property type="molecule type" value="Genomic_DNA"/>
</dbReference>
<evidence type="ECO:0000259" key="1">
    <source>
        <dbReference type="Pfam" id="PF04389"/>
    </source>
</evidence>
<dbReference type="GO" id="GO:0008235">
    <property type="term" value="F:metalloexopeptidase activity"/>
    <property type="evidence" value="ECO:0007669"/>
    <property type="project" value="InterPro"/>
</dbReference>
<accession>A0A368Z0U2</accession>
<organism evidence="2 3">
    <name type="scientific">Paracoccus lutimaris</name>
    <dbReference type="NCBI Taxonomy" id="1490030"/>
    <lineage>
        <taxon>Bacteria</taxon>
        <taxon>Pseudomonadati</taxon>
        <taxon>Pseudomonadota</taxon>
        <taxon>Alphaproteobacteria</taxon>
        <taxon>Rhodobacterales</taxon>
        <taxon>Paracoccaceae</taxon>
        <taxon>Paracoccus</taxon>
    </lineage>
</organism>
<dbReference type="GO" id="GO:0006508">
    <property type="term" value="P:proteolysis"/>
    <property type="evidence" value="ECO:0007669"/>
    <property type="project" value="InterPro"/>
</dbReference>
<dbReference type="AlphaFoldDB" id="A0A368Z0U2"/>
<dbReference type="RefSeq" id="WP_181870293.1">
    <property type="nucleotide sequence ID" value="NZ_QPJL01000008.1"/>
</dbReference>
<feature type="domain" description="Peptidase M28" evidence="1">
    <location>
        <begin position="220"/>
        <end position="415"/>
    </location>
</feature>
<reference evidence="2 3" key="1">
    <citation type="submission" date="2018-07" db="EMBL/GenBank/DDBJ databases">
        <title>Genomic Encyclopedia of Type Strains, Phase III (KMG-III): the genomes of soil and plant-associated and newly described type strains.</title>
        <authorList>
            <person name="Whitman W."/>
        </authorList>
    </citation>
    <scope>NUCLEOTIDE SEQUENCE [LARGE SCALE GENOMIC DNA]</scope>
    <source>
        <strain evidence="2 3">CECT 8525</strain>
    </source>
</reference>
<evidence type="ECO:0000313" key="3">
    <source>
        <dbReference type="Proteomes" id="UP000253345"/>
    </source>
</evidence>
<dbReference type="Pfam" id="PF04389">
    <property type="entry name" value="Peptidase_M28"/>
    <property type="match status" value="1"/>
</dbReference>
<dbReference type="PANTHER" id="PTHR12147">
    <property type="entry name" value="METALLOPEPTIDASE M28 FAMILY MEMBER"/>
    <property type="match status" value="1"/>
</dbReference>
<dbReference type="Proteomes" id="UP000253345">
    <property type="component" value="Unassembled WGS sequence"/>
</dbReference>